<feature type="compositionally biased region" description="Low complexity" evidence="1">
    <location>
        <begin position="1"/>
        <end position="13"/>
    </location>
</feature>
<gene>
    <name evidence="2" type="ORF">CC85DRAFT_209586</name>
</gene>
<feature type="region of interest" description="Disordered" evidence="1">
    <location>
        <begin position="184"/>
        <end position="210"/>
    </location>
</feature>
<organism evidence="2 3">
    <name type="scientific">Cutaneotrichosporon oleaginosum</name>
    <dbReference type="NCBI Taxonomy" id="879819"/>
    <lineage>
        <taxon>Eukaryota</taxon>
        <taxon>Fungi</taxon>
        <taxon>Dikarya</taxon>
        <taxon>Basidiomycota</taxon>
        <taxon>Agaricomycotina</taxon>
        <taxon>Tremellomycetes</taxon>
        <taxon>Trichosporonales</taxon>
        <taxon>Trichosporonaceae</taxon>
        <taxon>Cutaneotrichosporon</taxon>
    </lineage>
</organism>
<dbReference type="Proteomes" id="UP000053611">
    <property type="component" value="Unassembled WGS sequence"/>
</dbReference>
<protein>
    <submittedName>
        <fullName evidence="2">Uncharacterized protein</fullName>
    </submittedName>
</protein>
<feature type="region of interest" description="Disordered" evidence="1">
    <location>
        <begin position="1"/>
        <end position="20"/>
    </location>
</feature>
<dbReference type="EMBL" id="KQ087274">
    <property type="protein sequence ID" value="KLT38991.1"/>
    <property type="molecule type" value="Genomic_DNA"/>
</dbReference>
<sequence>MSPSVSSPKPMKTSARETSLTSVGLPLQIKWESSRSPAKWASSTNVGLLMCDQPVPSKSAAMGSASKSIRFPTQSASLAPSSSAGVSSAGVSSAGVSSAGEAGTVMSTSWSSAPVLEVSVVLHSSSEAAVGSQTGAGGGGGGGRGLGVGKQRRVLLGGLSSISSQGIDGRGVKGGLLMTSELNRRFGRPTGGARGTDSRRLGVVSRGEEQ</sequence>
<dbReference type="RefSeq" id="XP_018275482.1">
    <property type="nucleotide sequence ID" value="XM_018419949.1"/>
</dbReference>
<evidence type="ECO:0000313" key="3">
    <source>
        <dbReference type="Proteomes" id="UP000053611"/>
    </source>
</evidence>
<accession>A0A0J0XD38</accession>
<name>A0A0J0XD38_9TREE</name>
<evidence type="ECO:0000256" key="1">
    <source>
        <dbReference type="SAM" id="MobiDB-lite"/>
    </source>
</evidence>
<keyword evidence="3" id="KW-1185">Reference proteome</keyword>
<dbReference type="GeneID" id="28980552"/>
<reference evidence="2 3" key="1">
    <citation type="submission" date="2015-03" db="EMBL/GenBank/DDBJ databases">
        <title>Genomics and transcriptomics of the oil-accumulating basidiomycete yeast T. oleaginosus allow insights into substrate utilization and the diverse evolutionary trajectories of mating systems in fungi.</title>
        <authorList>
            <consortium name="DOE Joint Genome Institute"/>
            <person name="Kourist R."/>
            <person name="Kracht O."/>
            <person name="Bracharz F."/>
            <person name="Lipzen A."/>
            <person name="Nolan M."/>
            <person name="Ohm R."/>
            <person name="Grigoriev I."/>
            <person name="Sun S."/>
            <person name="Heitman J."/>
            <person name="Bruck T."/>
            <person name="Nowrousian M."/>
        </authorList>
    </citation>
    <scope>NUCLEOTIDE SEQUENCE [LARGE SCALE GENOMIC DNA]</scope>
    <source>
        <strain evidence="2 3">IBC0246</strain>
    </source>
</reference>
<dbReference type="AlphaFoldDB" id="A0A0J0XD38"/>
<evidence type="ECO:0000313" key="2">
    <source>
        <dbReference type="EMBL" id="KLT38991.1"/>
    </source>
</evidence>
<proteinExistence type="predicted"/>
<feature type="compositionally biased region" description="Basic and acidic residues" evidence="1">
    <location>
        <begin position="196"/>
        <end position="210"/>
    </location>
</feature>